<reference evidence="21" key="1">
    <citation type="journal article" date="2019" name="bioRxiv">
        <title>The Genome of the Zebra Mussel, Dreissena polymorpha: A Resource for Invasive Species Research.</title>
        <authorList>
            <person name="McCartney M.A."/>
            <person name="Auch B."/>
            <person name="Kono T."/>
            <person name="Mallez S."/>
            <person name="Zhang Y."/>
            <person name="Obille A."/>
            <person name="Becker A."/>
            <person name="Abrahante J.E."/>
            <person name="Garbe J."/>
            <person name="Badalamenti J.P."/>
            <person name="Herman A."/>
            <person name="Mangelson H."/>
            <person name="Liachko I."/>
            <person name="Sullivan S."/>
            <person name="Sone E.D."/>
            <person name="Koren S."/>
            <person name="Silverstein K.A.T."/>
            <person name="Beckman K.B."/>
            <person name="Gohl D.M."/>
        </authorList>
    </citation>
    <scope>NUCLEOTIDE SEQUENCE</scope>
    <source>
        <strain evidence="21">Duluth1</strain>
        <tissue evidence="21">Whole animal</tissue>
    </source>
</reference>
<feature type="transmembrane region" description="Helical" evidence="20">
    <location>
        <begin position="106"/>
        <end position="128"/>
    </location>
</feature>
<proteinExistence type="inferred from homology"/>
<evidence type="ECO:0000256" key="18">
    <source>
        <dbReference type="ARBA" id="ARBA00093193"/>
    </source>
</evidence>
<keyword evidence="22" id="KW-1185">Reference proteome</keyword>
<evidence type="ECO:0000256" key="10">
    <source>
        <dbReference type="ARBA" id="ARBA00051323"/>
    </source>
</evidence>
<name>A0A9D4DWB5_DREPO</name>
<evidence type="ECO:0000256" key="8">
    <source>
        <dbReference type="ARBA" id="ARBA00023136"/>
    </source>
</evidence>
<comment type="catalytic activity">
    <reaction evidence="11">
        <text>L-cystine(out) + L-arginine(in) = L-cystine(in) + L-arginine(out)</text>
        <dbReference type="Rhea" id="RHEA:71075"/>
        <dbReference type="ChEBI" id="CHEBI:32682"/>
        <dbReference type="ChEBI" id="CHEBI:35491"/>
    </reaction>
    <physiologicalReaction direction="left-to-right" evidence="11">
        <dbReference type="Rhea" id="RHEA:71076"/>
    </physiologicalReaction>
</comment>
<evidence type="ECO:0000313" key="21">
    <source>
        <dbReference type="EMBL" id="KAH3768388.1"/>
    </source>
</evidence>
<evidence type="ECO:0000256" key="11">
    <source>
        <dbReference type="ARBA" id="ARBA00051814"/>
    </source>
</evidence>
<comment type="catalytic activity">
    <reaction evidence="18">
        <text>L-phenylalanine(out) + L-arginine(in) = L-phenylalanine(in) + L-arginine(out)</text>
        <dbReference type="Rhea" id="RHEA:71067"/>
        <dbReference type="ChEBI" id="CHEBI:32682"/>
        <dbReference type="ChEBI" id="CHEBI:58095"/>
    </reaction>
    <physiologicalReaction direction="left-to-right" evidence="18">
        <dbReference type="Rhea" id="RHEA:71068"/>
    </physiologicalReaction>
</comment>
<evidence type="ECO:0000256" key="14">
    <source>
        <dbReference type="ARBA" id="ARBA00052732"/>
    </source>
</evidence>
<dbReference type="GO" id="GO:0016324">
    <property type="term" value="C:apical plasma membrane"/>
    <property type="evidence" value="ECO:0007669"/>
    <property type="project" value="UniProtKB-SubCell"/>
</dbReference>
<dbReference type="GO" id="GO:0015179">
    <property type="term" value="F:L-amino acid transmembrane transporter activity"/>
    <property type="evidence" value="ECO:0007669"/>
    <property type="project" value="TreeGrafter"/>
</dbReference>
<evidence type="ECO:0000256" key="3">
    <source>
        <dbReference type="ARBA" id="ARBA00022448"/>
    </source>
</evidence>
<dbReference type="PANTHER" id="PTHR11785">
    <property type="entry name" value="AMINO ACID TRANSPORTER"/>
    <property type="match status" value="1"/>
</dbReference>
<dbReference type="AlphaFoldDB" id="A0A9D4DWB5"/>
<protein>
    <recommendedName>
        <fullName evidence="15">b(0,+)-type amino acid transporter 1</fullName>
    </recommendedName>
    <alternativeName>
        <fullName evidence="16">Glycoprotein-associated amino acid transporter b0,+AT1</fullName>
    </alternativeName>
    <alternativeName>
        <fullName evidence="17">Solute carrier family 7 member 9</fullName>
    </alternativeName>
</protein>
<evidence type="ECO:0000256" key="7">
    <source>
        <dbReference type="ARBA" id="ARBA00022989"/>
    </source>
</evidence>
<comment type="catalytic activity">
    <reaction evidence="13">
        <text>L-cysteine(out) + L-arginine(in) = L-cysteine(in) + L-arginine(out)</text>
        <dbReference type="Rhea" id="RHEA:71071"/>
        <dbReference type="ChEBI" id="CHEBI:32682"/>
        <dbReference type="ChEBI" id="CHEBI:35235"/>
    </reaction>
    <physiologicalReaction direction="left-to-right" evidence="13">
        <dbReference type="Rhea" id="RHEA:71072"/>
    </physiologicalReaction>
</comment>
<keyword evidence="3" id="KW-0813">Transport</keyword>
<evidence type="ECO:0000313" key="22">
    <source>
        <dbReference type="Proteomes" id="UP000828390"/>
    </source>
</evidence>
<comment type="similarity">
    <text evidence="2">Belongs to the amino acid-polyamine-organocation (APC) superfamily.</text>
</comment>
<dbReference type="InterPro" id="IPR050598">
    <property type="entry name" value="AminoAcid_Transporter"/>
</dbReference>
<evidence type="ECO:0000256" key="20">
    <source>
        <dbReference type="SAM" id="Phobius"/>
    </source>
</evidence>
<dbReference type="FunFam" id="1.20.1740.10:FF:000015">
    <property type="entry name" value="B(0,+)-type amino acid transporter 1"/>
    <property type="match status" value="1"/>
</dbReference>
<evidence type="ECO:0000256" key="13">
    <source>
        <dbReference type="ARBA" id="ARBA00052179"/>
    </source>
</evidence>
<keyword evidence="7 20" id="KW-1133">Transmembrane helix</keyword>
<dbReference type="PIRSF" id="PIRSF006060">
    <property type="entry name" value="AA_transporter"/>
    <property type="match status" value="1"/>
</dbReference>
<evidence type="ECO:0000256" key="2">
    <source>
        <dbReference type="ARBA" id="ARBA00009523"/>
    </source>
</evidence>
<comment type="catalytic activity">
    <reaction evidence="14">
        <text>L-leucine(out) + L-arginine(in) = L-leucine(in) + L-arginine(out)</text>
        <dbReference type="Rhea" id="RHEA:71059"/>
        <dbReference type="ChEBI" id="CHEBI:32682"/>
        <dbReference type="ChEBI" id="CHEBI:57427"/>
    </reaction>
    <physiologicalReaction direction="left-to-right" evidence="14">
        <dbReference type="Rhea" id="RHEA:71060"/>
    </physiologicalReaction>
</comment>
<evidence type="ECO:0000256" key="19">
    <source>
        <dbReference type="SAM" id="MobiDB-lite"/>
    </source>
</evidence>
<sequence length="460" mass="49883">MGIGCEILGNNQNGQSTKENNNGDFSWMSPNPVTGYTASMPDNKAPSAVSEEPPEAAEESLVKNGDSGGLKKSVGLVSGTAMIVGTMIGSGIFISPKGVLEGTGSVGFSLIIWTACGVLSTLGALSYAELGTSIPRSGGEHAYLMYAFGSGTRRIGTVLAFIYDWMGIFILRPIMFSVMCLSLGTYTVKPFFPTCVEPPEMPVKLVTVLAMLLLAAINIYSVKMATSLQNITTVTKLIAIMIVTIGGIYKIASGQTQYIGEGFEDTREDPSLIAIAFYNGLWAYDGWNNLNFITEELKQPEKNLPRAIMLGIPLTTVAYVLANVGFMAVMSKEEILISRIVAVRWAGHMLGVMAWVMPVFVVLSCLGSANGTIFATGRLCYASARDGHFPSILSYIQVKRRTPMPSILFTLIISILTIIPSDLSTLIDFYSFCMWLSYGATMVALLYLRYKEPNLHRPYK</sequence>
<feature type="non-terminal residue" evidence="21">
    <location>
        <position position="460"/>
    </location>
</feature>
<accession>A0A9D4DWB5</accession>
<comment type="subcellular location">
    <subcellularLocation>
        <location evidence="1">Apical cell membrane</location>
        <topology evidence="1">Multi-pass membrane protein</topology>
    </subcellularLocation>
</comment>
<comment type="catalytic activity">
    <reaction evidence="12">
        <text>L-histidine(out) + L-arginine(in) = L-histidine(in) + L-arginine(out)</text>
        <dbReference type="Rhea" id="RHEA:71063"/>
        <dbReference type="ChEBI" id="CHEBI:32682"/>
        <dbReference type="ChEBI" id="CHEBI:57595"/>
    </reaction>
    <physiologicalReaction direction="left-to-right" evidence="12">
        <dbReference type="Rhea" id="RHEA:71064"/>
    </physiologicalReaction>
</comment>
<dbReference type="Pfam" id="PF13520">
    <property type="entry name" value="AA_permease_2"/>
    <property type="match status" value="1"/>
</dbReference>
<feature type="transmembrane region" description="Helical" evidence="20">
    <location>
        <begin position="205"/>
        <end position="222"/>
    </location>
</feature>
<feature type="transmembrane region" description="Helical" evidence="20">
    <location>
        <begin position="162"/>
        <end position="185"/>
    </location>
</feature>
<dbReference type="InterPro" id="IPR002293">
    <property type="entry name" value="AA/rel_permease1"/>
</dbReference>
<feature type="transmembrane region" description="Helical" evidence="20">
    <location>
        <begin position="73"/>
        <end position="94"/>
    </location>
</feature>
<feature type="transmembrane region" description="Helical" evidence="20">
    <location>
        <begin position="307"/>
        <end position="329"/>
    </location>
</feature>
<dbReference type="Proteomes" id="UP000828390">
    <property type="component" value="Unassembled WGS sequence"/>
</dbReference>
<evidence type="ECO:0000256" key="16">
    <source>
        <dbReference type="ARBA" id="ARBA00079910"/>
    </source>
</evidence>
<evidence type="ECO:0000256" key="1">
    <source>
        <dbReference type="ARBA" id="ARBA00004424"/>
    </source>
</evidence>
<evidence type="ECO:0000256" key="5">
    <source>
        <dbReference type="ARBA" id="ARBA00022553"/>
    </source>
</evidence>
<feature type="transmembrane region" description="Helical" evidence="20">
    <location>
        <begin position="429"/>
        <end position="450"/>
    </location>
</feature>
<keyword evidence="9" id="KW-1015">Disulfide bond</keyword>
<keyword evidence="5" id="KW-0597">Phosphoprotein</keyword>
<comment type="catalytic activity">
    <reaction evidence="10">
        <text>L-lysine(out) + L-arginine(in) = L-lysine(in) + L-arginine(out)</text>
        <dbReference type="Rhea" id="RHEA:70827"/>
        <dbReference type="ChEBI" id="CHEBI:32551"/>
        <dbReference type="ChEBI" id="CHEBI:32682"/>
    </reaction>
    <physiologicalReaction direction="left-to-right" evidence="10">
        <dbReference type="Rhea" id="RHEA:70828"/>
    </physiologicalReaction>
</comment>
<evidence type="ECO:0000256" key="15">
    <source>
        <dbReference type="ARBA" id="ARBA00074336"/>
    </source>
</evidence>
<gene>
    <name evidence="21" type="ORF">DPMN_169600</name>
</gene>
<feature type="transmembrane region" description="Helical" evidence="20">
    <location>
        <begin position="402"/>
        <end position="423"/>
    </location>
</feature>
<keyword evidence="8 20" id="KW-0472">Membrane</keyword>
<dbReference type="Gene3D" id="1.20.1740.10">
    <property type="entry name" value="Amino acid/polyamine transporter I"/>
    <property type="match status" value="1"/>
</dbReference>
<feature type="compositionally biased region" description="Polar residues" evidence="19">
    <location>
        <begin position="9"/>
        <end position="37"/>
    </location>
</feature>
<evidence type="ECO:0000256" key="6">
    <source>
        <dbReference type="ARBA" id="ARBA00022692"/>
    </source>
</evidence>
<dbReference type="PANTHER" id="PTHR11785:SF512">
    <property type="entry name" value="SOBREMESA, ISOFORM B"/>
    <property type="match status" value="1"/>
</dbReference>
<organism evidence="21 22">
    <name type="scientific">Dreissena polymorpha</name>
    <name type="common">Zebra mussel</name>
    <name type="synonym">Mytilus polymorpha</name>
    <dbReference type="NCBI Taxonomy" id="45954"/>
    <lineage>
        <taxon>Eukaryota</taxon>
        <taxon>Metazoa</taxon>
        <taxon>Spiralia</taxon>
        <taxon>Lophotrochozoa</taxon>
        <taxon>Mollusca</taxon>
        <taxon>Bivalvia</taxon>
        <taxon>Autobranchia</taxon>
        <taxon>Heteroconchia</taxon>
        <taxon>Euheterodonta</taxon>
        <taxon>Imparidentia</taxon>
        <taxon>Neoheterodontei</taxon>
        <taxon>Myida</taxon>
        <taxon>Dreissenoidea</taxon>
        <taxon>Dreissenidae</taxon>
        <taxon>Dreissena</taxon>
    </lineage>
</organism>
<comment type="caution">
    <text evidence="21">The sequence shown here is derived from an EMBL/GenBank/DDBJ whole genome shotgun (WGS) entry which is preliminary data.</text>
</comment>
<reference evidence="21" key="2">
    <citation type="submission" date="2020-11" db="EMBL/GenBank/DDBJ databases">
        <authorList>
            <person name="McCartney M.A."/>
            <person name="Auch B."/>
            <person name="Kono T."/>
            <person name="Mallez S."/>
            <person name="Becker A."/>
            <person name="Gohl D.M."/>
            <person name="Silverstein K.A.T."/>
            <person name="Koren S."/>
            <person name="Bechman K.B."/>
            <person name="Herman A."/>
            <person name="Abrahante J.E."/>
            <person name="Garbe J."/>
        </authorList>
    </citation>
    <scope>NUCLEOTIDE SEQUENCE</scope>
    <source>
        <strain evidence="21">Duluth1</strain>
        <tissue evidence="21">Whole animal</tissue>
    </source>
</reference>
<evidence type="ECO:0000256" key="12">
    <source>
        <dbReference type="ARBA" id="ARBA00051835"/>
    </source>
</evidence>
<keyword evidence="6 20" id="KW-0812">Transmembrane</keyword>
<evidence type="ECO:0000256" key="17">
    <source>
        <dbReference type="ARBA" id="ARBA00083296"/>
    </source>
</evidence>
<evidence type="ECO:0000256" key="4">
    <source>
        <dbReference type="ARBA" id="ARBA00022475"/>
    </source>
</evidence>
<dbReference type="EMBL" id="JAIWYP010000009">
    <property type="protein sequence ID" value="KAH3768388.1"/>
    <property type="molecule type" value="Genomic_DNA"/>
</dbReference>
<feature type="region of interest" description="Disordered" evidence="19">
    <location>
        <begin position="1"/>
        <end position="64"/>
    </location>
</feature>
<evidence type="ECO:0000256" key="9">
    <source>
        <dbReference type="ARBA" id="ARBA00023157"/>
    </source>
</evidence>
<keyword evidence="4" id="KW-1003">Cell membrane</keyword>